<keyword evidence="2" id="KW-0677">Repeat</keyword>
<dbReference type="InterPro" id="IPR032675">
    <property type="entry name" value="LRR_dom_sf"/>
</dbReference>
<feature type="region of interest" description="Disordered" evidence="3">
    <location>
        <begin position="455"/>
        <end position="474"/>
    </location>
</feature>
<name>A0A1Y1XNU2_9FUNG</name>
<dbReference type="SMART" id="SM00365">
    <property type="entry name" value="LRR_SD22"/>
    <property type="match status" value="4"/>
</dbReference>
<dbReference type="STRING" id="1754192.A0A1Y1XNU2"/>
<evidence type="ECO:0000256" key="3">
    <source>
        <dbReference type="SAM" id="MobiDB-lite"/>
    </source>
</evidence>
<dbReference type="AlphaFoldDB" id="A0A1Y1XNU2"/>
<comment type="caution">
    <text evidence="4">The sequence shown here is derived from an EMBL/GenBank/DDBJ whole genome shotgun (WGS) entry which is preliminary data.</text>
</comment>
<dbReference type="InterPro" id="IPR001611">
    <property type="entry name" value="Leu-rich_rpt"/>
</dbReference>
<protein>
    <submittedName>
        <fullName evidence="4">Outer arm dynein light chain 1</fullName>
    </submittedName>
</protein>
<dbReference type="GO" id="GO:0005737">
    <property type="term" value="C:cytoplasm"/>
    <property type="evidence" value="ECO:0007669"/>
    <property type="project" value="TreeGrafter"/>
</dbReference>
<feature type="compositionally biased region" description="Basic and acidic residues" evidence="3">
    <location>
        <begin position="303"/>
        <end position="315"/>
    </location>
</feature>
<dbReference type="GO" id="GO:0036158">
    <property type="term" value="P:outer dynein arm assembly"/>
    <property type="evidence" value="ECO:0007669"/>
    <property type="project" value="TreeGrafter"/>
</dbReference>
<dbReference type="Gene3D" id="3.80.10.10">
    <property type="entry name" value="Ribonuclease Inhibitor"/>
    <property type="match status" value="2"/>
</dbReference>
<accession>A0A1Y1XNU2</accession>
<proteinExistence type="predicted"/>
<dbReference type="PROSITE" id="PS51450">
    <property type="entry name" value="LRR"/>
    <property type="match status" value="3"/>
</dbReference>
<dbReference type="PRINTS" id="PR00019">
    <property type="entry name" value="LEURICHRPT"/>
</dbReference>
<dbReference type="OrthoDB" id="7451790at2759"/>
<dbReference type="Proteomes" id="UP000193944">
    <property type="component" value="Unassembled WGS sequence"/>
</dbReference>
<dbReference type="InterPro" id="IPR025875">
    <property type="entry name" value="Leu-rich_rpt_4"/>
</dbReference>
<reference evidence="4 5" key="1">
    <citation type="submission" date="2016-08" db="EMBL/GenBank/DDBJ databases">
        <title>A Parts List for Fungal Cellulosomes Revealed by Comparative Genomics.</title>
        <authorList>
            <consortium name="DOE Joint Genome Institute"/>
            <person name="Haitjema C.H."/>
            <person name="Gilmore S.P."/>
            <person name="Henske J.K."/>
            <person name="Solomon K.V."/>
            <person name="De Groot R."/>
            <person name="Kuo A."/>
            <person name="Mondo S.J."/>
            <person name="Salamov A.A."/>
            <person name="Labutti K."/>
            <person name="Zhao Z."/>
            <person name="Chiniquy J."/>
            <person name="Barry K."/>
            <person name="Brewer H.M."/>
            <person name="Purvine S.O."/>
            <person name="Wright A.T."/>
            <person name="Boxma B."/>
            <person name="Van Alen T."/>
            <person name="Hackstein J.H."/>
            <person name="Baker S.E."/>
            <person name="Grigoriev I.V."/>
            <person name="O'Malley M.A."/>
        </authorList>
    </citation>
    <scope>NUCLEOTIDE SEQUENCE [LARGE SCALE GENOMIC DNA]</scope>
    <source>
        <strain evidence="4 5">S4</strain>
    </source>
</reference>
<sequence length="474" mass="55021">MTEISQIYSNINTIKDIKCSYNEQKNINSITLHSNNIKVIEQGILHKFINLTILDLSSNQIEKIQGLEKLYNLKILNLSNNKIKIIEGLSELRALSKLLLAYNNIKTLEGFVQLHGIHYSLFILDIRGNNIENIEEIKYLAGCPVIINIFYNIVNPFCQKLKYSYRDNIKLLVPQLESIDEMDFYGNELEINDIGNSNINSYKSFLKSMNENESYRFNNKLDPVNTHFSINNKLEDDLKINNIDQRVKYIEQAIQDISENKINNENNENKRNKEIITQDNLKKAFEQVLNSFCNIRDNEENENLDKGTKDQKSDDSDNLINNKNDLNNISNSKLISIESQISEIMKLLISNKNNEDKLNSDNGKLDDKKIDRQNDILLINDLKNSFSLINNSEIDSNKNNEILVKLEKTPRKKNIINNVTKKKKNDIYNKKNDIISNISKNYEIQRIKKDLIDENDMDSSEKSNSTINTKDNNR</sequence>
<dbReference type="PANTHER" id="PTHR18849:SF8">
    <property type="entry name" value="LEUCINE-RICH REPEAT-CONTAINING PROTEIN 61"/>
    <property type="match status" value="1"/>
</dbReference>
<organism evidence="4 5">
    <name type="scientific">Anaeromyces robustus</name>
    <dbReference type="NCBI Taxonomy" id="1754192"/>
    <lineage>
        <taxon>Eukaryota</taxon>
        <taxon>Fungi</taxon>
        <taxon>Fungi incertae sedis</taxon>
        <taxon>Chytridiomycota</taxon>
        <taxon>Chytridiomycota incertae sedis</taxon>
        <taxon>Neocallimastigomycetes</taxon>
        <taxon>Neocallimastigales</taxon>
        <taxon>Neocallimastigaceae</taxon>
        <taxon>Anaeromyces</taxon>
    </lineage>
</organism>
<feature type="region of interest" description="Disordered" evidence="3">
    <location>
        <begin position="300"/>
        <end position="323"/>
    </location>
</feature>
<dbReference type="Pfam" id="PF12799">
    <property type="entry name" value="LRR_4"/>
    <property type="match status" value="1"/>
</dbReference>
<feature type="compositionally biased region" description="Polar residues" evidence="3">
    <location>
        <begin position="462"/>
        <end position="474"/>
    </location>
</feature>
<dbReference type="PANTHER" id="PTHR18849">
    <property type="entry name" value="LEUCINE RICH REPEAT PROTEIN"/>
    <property type="match status" value="1"/>
</dbReference>
<evidence type="ECO:0000313" key="4">
    <source>
        <dbReference type="EMBL" id="ORX87418.1"/>
    </source>
</evidence>
<evidence type="ECO:0000313" key="5">
    <source>
        <dbReference type="Proteomes" id="UP000193944"/>
    </source>
</evidence>
<reference evidence="4 5" key="2">
    <citation type="submission" date="2016-08" db="EMBL/GenBank/DDBJ databases">
        <title>Pervasive Adenine N6-methylation of Active Genes in Fungi.</title>
        <authorList>
            <consortium name="DOE Joint Genome Institute"/>
            <person name="Mondo S.J."/>
            <person name="Dannebaum R.O."/>
            <person name="Kuo R.C."/>
            <person name="Labutti K."/>
            <person name="Haridas S."/>
            <person name="Kuo A."/>
            <person name="Salamov A."/>
            <person name="Ahrendt S.R."/>
            <person name="Lipzen A."/>
            <person name="Sullivan W."/>
            <person name="Andreopoulos W.B."/>
            <person name="Clum A."/>
            <person name="Lindquist E."/>
            <person name="Daum C."/>
            <person name="Ramamoorthy G.K."/>
            <person name="Gryganskyi A."/>
            <person name="Culley D."/>
            <person name="Magnuson J.K."/>
            <person name="James T.Y."/>
            <person name="O'Malley M.A."/>
            <person name="Stajich J.E."/>
            <person name="Spatafora J.W."/>
            <person name="Visel A."/>
            <person name="Grigoriev I.V."/>
        </authorList>
    </citation>
    <scope>NUCLEOTIDE SEQUENCE [LARGE SCALE GENOMIC DNA]</scope>
    <source>
        <strain evidence="4 5">S4</strain>
    </source>
</reference>
<keyword evidence="5" id="KW-1185">Reference proteome</keyword>
<gene>
    <name evidence="4" type="ORF">BCR32DRAFT_264337</name>
</gene>
<evidence type="ECO:0000256" key="2">
    <source>
        <dbReference type="ARBA" id="ARBA00022737"/>
    </source>
</evidence>
<dbReference type="EMBL" id="MCFG01000009">
    <property type="protein sequence ID" value="ORX87418.1"/>
    <property type="molecule type" value="Genomic_DNA"/>
</dbReference>
<evidence type="ECO:0000256" key="1">
    <source>
        <dbReference type="ARBA" id="ARBA00022614"/>
    </source>
</evidence>
<dbReference type="SUPFAM" id="SSF52058">
    <property type="entry name" value="L domain-like"/>
    <property type="match status" value="1"/>
</dbReference>
<keyword evidence="1" id="KW-0433">Leucine-rich repeat</keyword>